<reference evidence="1" key="1">
    <citation type="journal article" date="2020" name="Ecol. Evol.">
        <title>Genome structure and content of the rice root-knot nematode (Meloidogyne graminicola).</title>
        <authorList>
            <person name="Phan N.T."/>
            <person name="Danchin E.G.J."/>
            <person name="Klopp C."/>
            <person name="Perfus-Barbeoch L."/>
            <person name="Kozlowski D.K."/>
            <person name="Koutsovoulos G.D."/>
            <person name="Lopez-Roques C."/>
            <person name="Bouchez O."/>
            <person name="Zahm M."/>
            <person name="Besnard G."/>
            <person name="Bellafiore S."/>
        </authorList>
    </citation>
    <scope>NUCLEOTIDE SEQUENCE</scope>
    <source>
        <strain evidence="1">VN-18</strain>
    </source>
</reference>
<sequence>MNKMMIKENNELFNEIKYCLLQINSNKLIIEEIRKCSLINNHQLIKYQLNDEFNTKLILTKKSQFVPFISFNNFSHIQIQSFLQLFLFKNECNFPPEFWCIDPKLTNKCFNIKLCNKYNNQLIYGLPINLKIIFNSKNQNSRNYLNKYIFNILLNEKLIKYKQNIGKMIVELEPKYLTLNELKECSFSEWCTQRILEICIASNIVNINKRNNLLLCLNRINLLNWINNCSNLINQLELQLIMNVHKMNKFGNNLILNIKFNKQNQF</sequence>
<dbReference type="EMBL" id="JABEBT010000015">
    <property type="protein sequence ID" value="KAF7638009.1"/>
    <property type="molecule type" value="Genomic_DNA"/>
</dbReference>
<proteinExistence type="predicted"/>
<evidence type="ECO:0000313" key="2">
    <source>
        <dbReference type="Proteomes" id="UP000605970"/>
    </source>
</evidence>
<protein>
    <submittedName>
        <fullName evidence="1">Uncharacterized protein</fullName>
    </submittedName>
</protein>
<dbReference type="Proteomes" id="UP000605970">
    <property type="component" value="Unassembled WGS sequence"/>
</dbReference>
<name>A0A8S9ZY02_9BILA</name>
<accession>A0A8S9ZY02</accession>
<evidence type="ECO:0000313" key="1">
    <source>
        <dbReference type="EMBL" id="KAF7638009.1"/>
    </source>
</evidence>
<comment type="caution">
    <text evidence="1">The sequence shown here is derived from an EMBL/GenBank/DDBJ whole genome shotgun (WGS) entry which is preliminary data.</text>
</comment>
<gene>
    <name evidence="1" type="ORF">Mgra_00002462</name>
</gene>
<keyword evidence="2" id="KW-1185">Reference proteome</keyword>
<organism evidence="1 2">
    <name type="scientific">Meloidogyne graminicola</name>
    <dbReference type="NCBI Taxonomy" id="189291"/>
    <lineage>
        <taxon>Eukaryota</taxon>
        <taxon>Metazoa</taxon>
        <taxon>Ecdysozoa</taxon>
        <taxon>Nematoda</taxon>
        <taxon>Chromadorea</taxon>
        <taxon>Rhabditida</taxon>
        <taxon>Tylenchina</taxon>
        <taxon>Tylenchomorpha</taxon>
        <taxon>Tylenchoidea</taxon>
        <taxon>Meloidogynidae</taxon>
        <taxon>Meloidogyninae</taxon>
        <taxon>Meloidogyne</taxon>
    </lineage>
</organism>
<dbReference type="OrthoDB" id="958254at2759"/>
<dbReference type="AlphaFoldDB" id="A0A8S9ZY02"/>